<dbReference type="AlphaFoldDB" id="A0A7E4VC23"/>
<evidence type="ECO:0000313" key="2">
    <source>
        <dbReference type="WBParaSite" id="Pan_g19023.t1"/>
    </source>
</evidence>
<dbReference type="GO" id="GO:0005634">
    <property type="term" value="C:nucleus"/>
    <property type="evidence" value="ECO:0007669"/>
    <property type="project" value="TreeGrafter"/>
</dbReference>
<proteinExistence type="predicted"/>
<dbReference type="InterPro" id="IPR023214">
    <property type="entry name" value="HAD_sf"/>
</dbReference>
<dbReference type="PANTHER" id="PTHR46191:SF2">
    <property type="entry name" value="HALOACID DEHALOGENASE-LIKE HYDROLASE DOMAIN-CONTAINING PROTEIN 3"/>
    <property type="match status" value="1"/>
</dbReference>
<dbReference type="NCBIfam" id="TIGR01549">
    <property type="entry name" value="HAD-SF-IA-v1"/>
    <property type="match status" value="1"/>
</dbReference>
<dbReference type="InterPro" id="IPR036412">
    <property type="entry name" value="HAD-like_sf"/>
</dbReference>
<dbReference type="Gene3D" id="1.10.150.720">
    <property type="entry name" value="Haloacid dehalogenase-like hydrolase"/>
    <property type="match status" value="1"/>
</dbReference>
<reference evidence="2" key="2">
    <citation type="submission" date="2020-10" db="UniProtKB">
        <authorList>
            <consortium name="WormBaseParasite"/>
        </authorList>
    </citation>
    <scope>IDENTIFICATION</scope>
</reference>
<dbReference type="SFLD" id="SFLDG01129">
    <property type="entry name" value="C1.5:_HAD__Beta-PGM__Phosphata"/>
    <property type="match status" value="1"/>
</dbReference>
<name>A0A7E4VC23_PANRE</name>
<dbReference type="InterPro" id="IPR051828">
    <property type="entry name" value="HAD-like_hydrolase_domain"/>
</dbReference>
<dbReference type="InterPro" id="IPR006439">
    <property type="entry name" value="HAD-SF_hydro_IA"/>
</dbReference>
<dbReference type="InterPro" id="IPR011949">
    <property type="entry name" value="HAD-SF_hydro_IA_REG-2-like"/>
</dbReference>
<dbReference type="SUPFAM" id="SSF56784">
    <property type="entry name" value="HAD-like"/>
    <property type="match status" value="1"/>
</dbReference>
<organism evidence="1 2">
    <name type="scientific">Panagrellus redivivus</name>
    <name type="common">Microworm</name>
    <dbReference type="NCBI Taxonomy" id="6233"/>
    <lineage>
        <taxon>Eukaryota</taxon>
        <taxon>Metazoa</taxon>
        <taxon>Ecdysozoa</taxon>
        <taxon>Nematoda</taxon>
        <taxon>Chromadorea</taxon>
        <taxon>Rhabditida</taxon>
        <taxon>Tylenchina</taxon>
        <taxon>Panagrolaimomorpha</taxon>
        <taxon>Panagrolaimoidea</taxon>
        <taxon>Panagrolaimidae</taxon>
        <taxon>Panagrellus</taxon>
    </lineage>
</organism>
<protein>
    <submittedName>
        <fullName evidence="2">Haloacid dehalogenase-like hydrolase domain-containing protein 3</fullName>
    </submittedName>
</protein>
<keyword evidence="1" id="KW-1185">Reference proteome</keyword>
<dbReference type="Pfam" id="PF00702">
    <property type="entry name" value="Hydrolase"/>
    <property type="match status" value="1"/>
</dbReference>
<dbReference type="NCBIfam" id="TIGR02252">
    <property type="entry name" value="DREG-2"/>
    <property type="match status" value="1"/>
</dbReference>
<evidence type="ECO:0000313" key="1">
    <source>
        <dbReference type="Proteomes" id="UP000492821"/>
    </source>
</evidence>
<sequence length="244" mass="27292">MRFPVPRAIKVLSLDAMDTLIGVKEPPGTTYARFAKEFGIQADATALQARFKLGFRKLDAEFPCYGFENIGAAEWWTGLVKFCFAETPGISKKDETLDILGRRLFDYYGTVEPWKLLENDAPHHIANIQAEYDIGICITSNFDSRLRSVLRQFGILQCIDFIVLSGEVGMAKPHAEIFAEIVDYFSLRSPSQVLHVGNDLEKDVHGAQSFGAIGCLYGVQKEVPANVPHVNTLLELDFKEKAHH</sequence>
<dbReference type="WBParaSite" id="Pan_g19023.t1">
    <property type="protein sequence ID" value="Pan_g19023.t1"/>
    <property type="gene ID" value="Pan_g19023"/>
</dbReference>
<dbReference type="PANTHER" id="PTHR46191">
    <property type="match status" value="1"/>
</dbReference>
<dbReference type="InterPro" id="IPR044924">
    <property type="entry name" value="HAD-SF_hydro_IA_REG-2-like_cap"/>
</dbReference>
<dbReference type="SFLD" id="SFLDS00003">
    <property type="entry name" value="Haloacid_Dehalogenase"/>
    <property type="match status" value="1"/>
</dbReference>
<accession>A0A7E4VC23</accession>
<reference evidence="1" key="1">
    <citation type="journal article" date="2013" name="Genetics">
        <title>The draft genome and transcriptome of Panagrellus redivivus are shaped by the harsh demands of a free-living lifestyle.</title>
        <authorList>
            <person name="Srinivasan J."/>
            <person name="Dillman A.R."/>
            <person name="Macchietto M.G."/>
            <person name="Heikkinen L."/>
            <person name="Lakso M."/>
            <person name="Fracchia K.M."/>
            <person name="Antoshechkin I."/>
            <person name="Mortazavi A."/>
            <person name="Wong G."/>
            <person name="Sternberg P.W."/>
        </authorList>
    </citation>
    <scope>NUCLEOTIDE SEQUENCE [LARGE SCALE GENOMIC DNA]</scope>
    <source>
        <strain evidence="1">MT8872</strain>
    </source>
</reference>
<dbReference type="Proteomes" id="UP000492821">
    <property type="component" value="Unassembled WGS sequence"/>
</dbReference>
<dbReference type="Gene3D" id="3.40.50.1000">
    <property type="entry name" value="HAD superfamily/HAD-like"/>
    <property type="match status" value="1"/>
</dbReference>